<accession>A0ABR1F3Q4</accession>
<sequence length="406" mass="46171">MPELGEVAHAAKLLSKHLAGKRISKLQLETDTIVFPSQTPEIRSQIEKRYATKKIVDVGRHGKYFWIVLNDSQAGSKRATAKKMGSAIEVMLLHLGMTGWVHIRDVNSNFFPMEASKDGEKPEGYDEKKKKEGWPPRFSKFLLTAEDGLEFSFTDPRRLARVRFLEIDSDMKSSDEGDIMSAAEEALKKIEPLCRSGKDFSKRDSRLSEEEFTQIVSKRKVPVKSLLLDQAVCAGIGNWMADEILFQSRVHPEQYSNTIPPSTQKLLYEKLCEISEYTVTHQINAFPKSWLMKHRWSKRSKKGERPKTADGYTVDFVTVGGRTSCFVPELQMLTSPESEISEETTEVDVKVETKKRTVTASSEVTEKTTKRRGTSKKKIETTEEINSEIETARPVRSTRTRKARKT</sequence>
<dbReference type="Pfam" id="PF06831">
    <property type="entry name" value="H2TH"/>
    <property type="match status" value="1"/>
</dbReference>
<comment type="catalytic activity">
    <reaction evidence="1">
        <text>Hydrolysis of DNA containing ring-opened 7-methylguanine residues, releasing 2,6-diamino-4-hydroxy-5-(N-methyl)formamidopyrimidine.</text>
        <dbReference type="EC" id="3.2.2.23"/>
    </reaction>
</comment>
<name>A0ABR1F3Q4_9ASCO</name>
<evidence type="ECO:0000256" key="5">
    <source>
        <dbReference type="ARBA" id="ARBA00023125"/>
    </source>
</evidence>
<evidence type="ECO:0000313" key="13">
    <source>
        <dbReference type="Proteomes" id="UP001498771"/>
    </source>
</evidence>
<dbReference type="InterPro" id="IPR010979">
    <property type="entry name" value="Ribosomal_uS13-like_H2TH"/>
</dbReference>
<dbReference type="InterPro" id="IPR015886">
    <property type="entry name" value="H2TH_FPG"/>
</dbReference>
<dbReference type="Pfam" id="PF01149">
    <property type="entry name" value="Fapy_DNA_glyco"/>
    <property type="match status" value="1"/>
</dbReference>
<dbReference type="EMBL" id="JBBJBU010000008">
    <property type="protein sequence ID" value="KAK7204488.1"/>
    <property type="molecule type" value="Genomic_DNA"/>
</dbReference>
<keyword evidence="4" id="KW-0378">Hydrolase</keyword>
<evidence type="ECO:0000256" key="8">
    <source>
        <dbReference type="ARBA" id="ARBA00023268"/>
    </source>
</evidence>
<proteinExistence type="inferred from homology"/>
<dbReference type="InterPro" id="IPR012319">
    <property type="entry name" value="FPG_cat"/>
</dbReference>
<protein>
    <submittedName>
        <fullName evidence="12">Formamidopyrimidine-DNA glycosylase N-terminal domain-containing protein</fullName>
    </submittedName>
</protein>
<feature type="region of interest" description="Disordered" evidence="10">
    <location>
        <begin position="356"/>
        <end position="406"/>
    </location>
</feature>
<keyword evidence="3" id="KW-0227">DNA damage</keyword>
<evidence type="ECO:0000256" key="3">
    <source>
        <dbReference type="ARBA" id="ARBA00022763"/>
    </source>
</evidence>
<keyword evidence="5" id="KW-0238">DNA-binding</keyword>
<evidence type="ECO:0000256" key="7">
    <source>
        <dbReference type="ARBA" id="ARBA00023239"/>
    </source>
</evidence>
<dbReference type="SUPFAM" id="SSF81624">
    <property type="entry name" value="N-terminal domain of MutM-like DNA repair proteins"/>
    <property type="match status" value="1"/>
</dbReference>
<evidence type="ECO:0000259" key="11">
    <source>
        <dbReference type="PROSITE" id="PS51068"/>
    </source>
</evidence>
<dbReference type="GeneID" id="90038551"/>
<feature type="domain" description="Formamidopyrimidine-DNA glycosylase catalytic" evidence="11">
    <location>
        <begin position="2"/>
        <end position="160"/>
    </location>
</feature>
<dbReference type="SMART" id="SM01232">
    <property type="entry name" value="H2TH"/>
    <property type="match status" value="1"/>
</dbReference>
<evidence type="ECO:0000256" key="2">
    <source>
        <dbReference type="ARBA" id="ARBA00009409"/>
    </source>
</evidence>
<keyword evidence="7" id="KW-0456">Lyase</keyword>
<dbReference type="PANTHER" id="PTHR22993:SF9">
    <property type="entry name" value="FORMAMIDOPYRIMIDINE-DNA GLYCOSYLASE"/>
    <property type="match status" value="1"/>
</dbReference>
<keyword evidence="9" id="KW-0326">Glycosidase</keyword>
<dbReference type="InterPro" id="IPR035937">
    <property type="entry name" value="FPG_N"/>
</dbReference>
<evidence type="ECO:0000256" key="6">
    <source>
        <dbReference type="ARBA" id="ARBA00023204"/>
    </source>
</evidence>
<dbReference type="PROSITE" id="PS51068">
    <property type="entry name" value="FPG_CAT"/>
    <property type="match status" value="1"/>
</dbReference>
<evidence type="ECO:0000313" key="12">
    <source>
        <dbReference type="EMBL" id="KAK7204488.1"/>
    </source>
</evidence>
<keyword evidence="13" id="KW-1185">Reference proteome</keyword>
<organism evidence="12 13">
    <name type="scientific">Myxozyma melibiosi</name>
    <dbReference type="NCBI Taxonomy" id="54550"/>
    <lineage>
        <taxon>Eukaryota</taxon>
        <taxon>Fungi</taxon>
        <taxon>Dikarya</taxon>
        <taxon>Ascomycota</taxon>
        <taxon>Saccharomycotina</taxon>
        <taxon>Lipomycetes</taxon>
        <taxon>Lipomycetales</taxon>
        <taxon>Lipomycetaceae</taxon>
        <taxon>Myxozyma</taxon>
    </lineage>
</organism>
<feature type="compositionally biased region" description="Basic residues" evidence="10">
    <location>
        <begin position="396"/>
        <end position="406"/>
    </location>
</feature>
<dbReference type="Gene3D" id="3.20.190.10">
    <property type="entry name" value="MutM-like, N-terminal"/>
    <property type="match status" value="1"/>
</dbReference>
<evidence type="ECO:0000256" key="4">
    <source>
        <dbReference type="ARBA" id="ARBA00022801"/>
    </source>
</evidence>
<dbReference type="PANTHER" id="PTHR22993">
    <property type="entry name" value="FORMAMIDOPYRIMIDINE-DNA GLYCOSYLASE"/>
    <property type="match status" value="1"/>
</dbReference>
<comment type="similarity">
    <text evidence="2">Belongs to the FPG family.</text>
</comment>
<comment type="caution">
    <text evidence="12">The sequence shown here is derived from an EMBL/GenBank/DDBJ whole genome shotgun (WGS) entry which is preliminary data.</text>
</comment>
<evidence type="ECO:0000256" key="1">
    <source>
        <dbReference type="ARBA" id="ARBA00001668"/>
    </source>
</evidence>
<evidence type="ECO:0000256" key="10">
    <source>
        <dbReference type="SAM" id="MobiDB-lite"/>
    </source>
</evidence>
<keyword evidence="8" id="KW-0511">Multifunctional enzyme</keyword>
<dbReference type="Gene3D" id="1.10.8.50">
    <property type="match status" value="1"/>
</dbReference>
<dbReference type="SMART" id="SM00898">
    <property type="entry name" value="Fapy_DNA_glyco"/>
    <property type="match status" value="1"/>
</dbReference>
<dbReference type="RefSeq" id="XP_064767521.1">
    <property type="nucleotide sequence ID" value="XM_064913039.1"/>
</dbReference>
<reference evidence="12 13" key="1">
    <citation type="submission" date="2024-03" db="EMBL/GenBank/DDBJ databases">
        <title>Genome-scale model development and genomic sequencing of the oleaginous clade Lipomyces.</title>
        <authorList>
            <consortium name="Lawrence Berkeley National Laboratory"/>
            <person name="Czajka J.J."/>
            <person name="Han Y."/>
            <person name="Kim J."/>
            <person name="Mondo S.J."/>
            <person name="Hofstad B.A."/>
            <person name="Robles A."/>
            <person name="Haridas S."/>
            <person name="Riley R."/>
            <person name="LaButti K."/>
            <person name="Pangilinan J."/>
            <person name="Andreopoulos W."/>
            <person name="Lipzen A."/>
            <person name="Yan J."/>
            <person name="Wang M."/>
            <person name="Ng V."/>
            <person name="Grigoriev I.V."/>
            <person name="Spatafora J.W."/>
            <person name="Magnuson J.K."/>
            <person name="Baker S.E."/>
            <person name="Pomraning K.R."/>
        </authorList>
    </citation>
    <scope>NUCLEOTIDE SEQUENCE [LARGE SCALE GENOMIC DNA]</scope>
    <source>
        <strain evidence="12 13">Phaff 52-87</strain>
    </source>
</reference>
<keyword evidence="6" id="KW-0234">DNA repair</keyword>
<dbReference type="SUPFAM" id="SSF46946">
    <property type="entry name" value="S13-like H2TH domain"/>
    <property type="match status" value="1"/>
</dbReference>
<dbReference type="Proteomes" id="UP001498771">
    <property type="component" value="Unassembled WGS sequence"/>
</dbReference>
<evidence type="ECO:0000256" key="9">
    <source>
        <dbReference type="ARBA" id="ARBA00023295"/>
    </source>
</evidence>
<gene>
    <name evidence="12" type="ORF">BZA70DRAFT_280857</name>
</gene>